<dbReference type="InterPro" id="IPR029052">
    <property type="entry name" value="Metallo-depent_PP-like"/>
</dbReference>
<evidence type="ECO:0000259" key="2">
    <source>
        <dbReference type="Pfam" id="PF00149"/>
    </source>
</evidence>
<reference evidence="3 4" key="1">
    <citation type="submission" date="2013-12" db="EMBL/GenBank/DDBJ databases">
        <title>A Varibaculum cambriense genome reconstructed from a premature infant gut community with otherwise low bacterial novelty that shifts toward anaerobic metabolism during the third week of life.</title>
        <authorList>
            <person name="Brown C.T."/>
            <person name="Sharon I."/>
            <person name="Thomas B.C."/>
            <person name="Castelle C.J."/>
            <person name="Morowitz M.J."/>
            <person name="Banfield J.F."/>
        </authorList>
    </citation>
    <scope>NUCLEOTIDE SEQUENCE [LARGE SCALE GENOMIC DNA]</scope>
    <source>
        <strain evidence="4">DORA_11</strain>
    </source>
</reference>
<feature type="non-terminal residue" evidence="3">
    <location>
        <position position="327"/>
    </location>
</feature>
<dbReference type="AlphaFoldDB" id="W1UXR5"/>
<organism evidence="3 4">
    <name type="scientific">Veillonella dispar DORA_11</name>
    <dbReference type="NCBI Taxonomy" id="1403949"/>
    <lineage>
        <taxon>Bacteria</taxon>
        <taxon>Bacillati</taxon>
        <taxon>Bacillota</taxon>
        <taxon>Negativicutes</taxon>
        <taxon>Veillonellales</taxon>
        <taxon>Veillonellaceae</taxon>
        <taxon>Veillonella</taxon>
    </lineage>
</organism>
<gene>
    <name evidence="3" type="ORF">Q619_VDC00544G0007</name>
</gene>
<dbReference type="SUPFAM" id="SSF56300">
    <property type="entry name" value="Metallo-dependent phosphatases"/>
    <property type="match status" value="1"/>
</dbReference>
<feature type="transmembrane region" description="Helical" evidence="1">
    <location>
        <begin position="78"/>
        <end position="99"/>
    </location>
</feature>
<dbReference type="Gene3D" id="3.60.21.10">
    <property type="match status" value="1"/>
</dbReference>
<dbReference type="Pfam" id="PF00149">
    <property type="entry name" value="Metallophos"/>
    <property type="match status" value="1"/>
</dbReference>
<name>W1UXR5_9FIRM</name>
<feature type="transmembrane region" description="Helical" evidence="1">
    <location>
        <begin position="6"/>
        <end position="25"/>
    </location>
</feature>
<dbReference type="PANTHER" id="PTHR31302:SF0">
    <property type="entry name" value="TRANSMEMBRANE PROTEIN WITH METALLOPHOSPHOESTERASE DOMAIN"/>
    <property type="match status" value="1"/>
</dbReference>
<dbReference type="InterPro" id="IPR004843">
    <property type="entry name" value="Calcineurin-like_PHP"/>
</dbReference>
<feature type="domain" description="Calcineurin-like phosphoesterase" evidence="2">
    <location>
        <begin position="166"/>
        <end position="315"/>
    </location>
</feature>
<keyword evidence="1" id="KW-1133">Transmembrane helix</keyword>
<dbReference type="EMBL" id="AZMJ01000544">
    <property type="protein sequence ID" value="ETI98497.1"/>
    <property type="molecule type" value="Genomic_DNA"/>
</dbReference>
<dbReference type="PANTHER" id="PTHR31302">
    <property type="entry name" value="TRANSMEMBRANE PROTEIN WITH METALLOPHOSPHOESTERASE DOMAIN-RELATED"/>
    <property type="match status" value="1"/>
</dbReference>
<feature type="transmembrane region" description="Helical" evidence="1">
    <location>
        <begin position="37"/>
        <end position="55"/>
    </location>
</feature>
<comment type="caution">
    <text evidence="3">The sequence shown here is derived from an EMBL/GenBank/DDBJ whole genome shotgun (WGS) entry which is preliminary data.</text>
</comment>
<evidence type="ECO:0000313" key="4">
    <source>
        <dbReference type="Proteomes" id="UP000018855"/>
    </source>
</evidence>
<protein>
    <submittedName>
        <fullName evidence="3">Metallophosphoesterase</fullName>
    </submittedName>
</protein>
<dbReference type="InterPro" id="IPR051158">
    <property type="entry name" value="Metallophosphoesterase_sf"/>
</dbReference>
<proteinExistence type="predicted"/>
<keyword evidence="1" id="KW-0472">Membrane</keyword>
<keyword evidence="1" id="KW-0812">Transmembrane</keyword>
<dbReference type="Proteomes" id="UP000018855">
    <property type="component" value="Unassembled WGS sequence"/>
</dbReference>
<accession>W1UXR5</accession>
<sequence>MRILFNIIFSAILLIGLVGFWALFLNLWKPKKKWPAWVGYIIIIGAWFAAIRYYILNQVDLYGTMYYPLMNMFRTESYGFLFGVFLAIPVFIILSLLYWTINKIWSKTPEENRTGRRAFFRTAATIVPLATIGGSSYAAFAGQQEVVVTHESFGYTNLPPGLKNYKIVQLSDIHIGPSIDLDDFDEILKLALLQKPNRVVITGDLIDKLAWLPQVCERLTTFAKQIPDGVDFILGNHEYHHDVNKVLDALKRNTPMNILVNSNIQIMGGKQPVYIAGVAYDNDRKKDNREAMINKALSGIPDYAFVILLAHHPEFFEESIERKIPLT</sequence>
<evidence type="ECO:0000313" key="3">
    <source>
        <dbReference type="EMBL" id="ETI98497.1"/>
    </source>
</evidence>
<evidence type="ECO:0000256" key="1">
    <source>
        <dbReference type="SAM" id="Phobius"/>
    </source>
</evidence>
<dbReference type="GO" id="GO:0016787">
    <property type="term" value="F:hydrolase activity"/>
    <property type="evidence" value="ECO:0007669"/>
    <property type="project" value="InterPro"/>
</dbReference>